<sequence length="59" mass="6082">MATTGLLQVKHRPEAGVAALSVMADVPLPAASGSAPDLQARGRHTTSTNMRFLLIPADA</sequence>
<reference evidence="1 2" key="1">
    <citation type="submission" date="2017-10" db="EMBL/GenBank/DDBJ databases">
        <title>Genome sequence of Caulobacter mirabilis FWC38.</title>
        <authorList>
            <person name="Fiebig A."/>
            <person name="Crosson S."/>
        </authorList>
    </citation>
    <scope>NUCLEOTIDE SEQUENCE [LARGE SCALE GENOMIC DNA]</scope>
    <source>
        <strain evidence="1 2">FWC 38</strain>
    </source>
</reference>
<proteinExistence type="predicted"/>
<name>A0A2D2ASX3_9CAUL</name>
<organism evidence="1 2">
    <name type="scientific">Caulobacter mirabilis</name>
    <dbReference type="NCBI Taxonomy" id="69666"/>
    <lineage>
        <taxon>Bacteria</taxon>
        <taxon>Pseudomonadati</taxon>
        <taxon>Pseudomonadota</taxon>
        <taxon>Alphaproteobacteria</taxon>
        <taxon>Caulobacterales</taxon>
        <taxon>Caulobacteraceae</taxon>
        <taxon>Caulobacter</taxon>
    </lineage>
</organism>
<evidence type="ECO:0000313" key="2">
    <source>
        <dbReference type="Proteomes" id="UP000228945"/>
    </source>
</evidence>
<dbReference type="EMBL" id="CP024201">
    <property type="protein sequence ID" value="ATQ41065.1"/>
    <property type="molecule type" value="Genomic_DNA"/>
</dbReference>
<dbReference type="Proteomes" id="UP000228945">
    <property type="component" value="Chromosome"/>
</dbReference>
<dbReference type="AlphaFoldDB" id="A0A2D2ASX3"/>
<protein>
    <submittedName>
        <fullName evidence="1">Uncharacterized protein</fullName>
    </submittedName>
</protein>
<dbReference type="RefSeq" id="WP_099620322.1">
    <property type="nucleotide sequence ID" value="NZ_CP024201.1"/>
</dbReference>
<keyword evidence="2" id="KW-1185">Reference proteome</keyword>
<gene>
    <name evidence="1" type="ORF">CSW64_00900</name>
</gene>
<dbReference type="KEGG" id="cmb:CSW64_00900"/>
<accession>A0A2D2ASX3</accession>
<evidence type="ECO:0000313" key="1">
    <source>
        <dbReference type="EMBL" id="ATQ41065.1"/>
    </source>
</evidence>